<dbReference type="CDD" id="cd01107">
    <property type="entry name" value="HTH_BmrR"/>
    <property type="match status" value="1"/>
</dbReference>
<organism evidence="6 7">
    <name type="scientific">Anaerotignum lactatifermentans</name>
    <dbReference type="NCBI Taxonomy" id="160404"/>
    <lineage>
        <taxon>Bacteria</taxon>
        <taxon>Bacillati</taxon>
        <taxon>Bacillota</taxon>
        <taxon>Clostridia</taxon>
        <taxon>Lachnospirales</taxon>
        <taxon>Anaerotignaceae</taxon>
        <taxon>Anaerotignum</taxon>
    </lineage>
</organism>
<accession>A0ABS2G5E6</accession>
<dbReference type="Gene3D" id="3.20.80.10">
    <property type="entry name" value="Regulatory factor, effector binding domain"/>
    <property type="match status" value="1"/>
</dbReference>
<dbReference type="PANTHER" id="PTHR30204:SF69">
    <property type="entry name" value="MERR-FAMILY TRANSCRIPTIONAL REGULATOR"/>
    <property type="match status" value="1"/>
</dbReference>
<proteinExistence type="predicted"/>
<dbReference type="RefSeq" id="WP_205132436.1">
    <property type="nucleotide sequence ID" value="NZ_JACSNT010000001.1"/>
</dbReference>
<dbReference type="SMART" id="SM00871">
    <property type="entry name" value="AraC_E_bind"/>
    <property type="match status" value="1"/>
</dbReference>
<dbReference type="PROSITE" id="PS50937">
    <property type="entry name" value="HTH_MERR_2"/>
    <property type="match status" value="1"/>
</dbReference>
<sequence>MSERSNYYSIGKVSSLCNVPVKTLRYYDKIGLLVPQYRKEGSNYRYYEHNQLLALFIIWKLRLLGVSLKEIQSIIYNSDTTVMEQCIVTRMNEISQTIHELQEQYAVGERLLNRLHEGDMILQAADTKGVDDGIRIENIPVTDVIFTRRIKSDYHNADVSVDRWFELFEMASKHNLNITGPVILTYHNAPLEQFFNKDCDLEASIQVSESRPSTEFKKFGGFTAVTAIHVGKNDEIIQVHAKAIKWLNQHGYEISGPISEEYVISPVDIGNEENHITKIIIPVKKA</sequence>
<keyword evidence="1" id="KW-0678">Repressor</keyword>
<dbReference type="EMBL" id="JACSNV010000001">
    <property type="protein sequence ID" value="MBM6876651.1"/>
    <property type="molecule type" value="Genomic_DNA"/>
</dbReference>
<comment type="caution">
    <text evidence="6">The sequence shown here is derived from an EMBL/GenBank/DDBJ whole genome shotgun (WGS) entry which is preliminary data.</text>
</comment>
<evidence type="ECO:0000256" key="3">
    <source>
        <dbReference type="ARBA" id="ARBA00023125"/>
    </source>
</evidence>
<evidence type="ECO:0000259" key="5">
    <source>
        <dbReference type="PROSITE" id="PS50937"/>
    </source>
</evidence>
<dbReference type="InterPro" id="IPR010499">
    <property type="entry name" value="AraC_E-bd"/>
</dbReference>
<feature type="domain" description="HTH merR-type" evidence="5">
    <location>
        <begin position="7"/>
        <end position="77"/>
    </location>
</feature>
<evidence type="ECO:0000313" key="7">
    <source>
        <dbReference type="Proteomes" id="UP000729290"/>
    </source>
</evidence>
<evidence type="ECO:0000313" key="6">
    <source>
        <dbReference type="EMBL" id="MBM6876651.1"/>
    </source>
</evidence>
<protein>
    <submittedName>
        <fullName evidence="6">MerR family transcriptional regulator</fullName>
    </submittedName>
</protein>
<dbReference type="InterPro" id="IPR047057">
    <property type="entry name" value="MerR_fam"/>
</dbReference>
<evidence type="ECO:0000256" key="2">
    <source>
        <dbReference type="ARBA" id="ARBA00023015"/>
    </source>
</evidence>
<evidence type="ECO:0000256" key="1">
    <source>
        <dbReference type="ARBA" id="ARBA00022491"/>
    </source>
</evidence>
<dbReference type="SUPFAM" id="SSF55136">
    <property type="entry name" value="Probable bacterial effector-binding domain"/>
    <property type="match status" value="1"/>
</dbReference>
<dbReference type="InterPro" id="IPR000551">
    <property type="entry name" value="MerR-type_HTH_dom"/>
</dbReference>
<name>A0ABS2G5E6_9FIRM</name>
<dbReference type="InterPro" id="IPR011256">
    <property type="entry name" value="Reg_factor_effector_dom_sf"/>
</dbReference>
<gene>
    <name evidence="6" type="ORF">H9X83_00545</name>
</gene>
<keyword evidence="4" id="KW-0804">Transcription</keyword>
<keyword evidence="7" id="KW-1185">Reference proteome</keyword>
<dbReference type="SMART" id="SM00422">
    <property type="entry name" value="HTH_MERR"/>
    <property type="match status" value="1"/>
</dbReference>
<dbReference type="Pfam" id="PF06445">
    <property type="entry name" value="GyrI-like"/>
    <property type="match status" value="1"/>
</dbReference>
<dbReference type="InterPro" id="IPR009061">
    <property type="entry name" value="DNA-bd_dom_put_sf"/>
</dbReference>
<dbReference type="PANTHER" id="PTHR30204">
    <property type="entry name" value="REDOX-CYCLING DRUG-SENSING TRANSCRIPTIONAL ACTIVATOR SOXR"/>
    <property type="match status" value="1"/>
</dbReference>
<evidence type="ECO:0000256" key="4">
    <source>
        <dbReference type="ARBA" id="ARBA00023163"/>
    </source>
</evidence>
<keyword evidence="3" id="KW-0238">DNA-binding</keyword>
<reference evidence="6 7" key="1">
    <citation type="journal article" date="2021" name="Sci. Rep.">
        <title>The distribution of antibiotic resistance genes in chicken gut microbiota commensals.</title>
        <authorList>
            <person name="Juricova H."/>
            <person name="Matiasovicova J."/>
            <person name="Kubasova T."/>
            <person name="Cejkova D."/>
            <person name="Rychlik I."/>
        </authorList>
    </citation>
    <scope>NUCLEOTIDE SEQUENCE [LARGE SCALE GENOMIC DNA]</scope>
    <source>
        <strain evidence="6 7">An431b</strain>
    </source>
</reference>
<dbReference type="InterPro" id="IPR029442">
    <property type="entry name" value="GyrI-like"/>
</dbReference>
<dbReference type="Gene3D" id="1.10.1660.10">
    <property type="match status" value="1"/>
</dbReference>
<keyword evidence="2" id="KW-0805">Transcription regulation</keyword>
<dbReference type="SUPFAM" id="SSF46955">
    <property type="entry name" value="Putative DNA-binding domain"/>
    <property type="match status" value="1"/>
</dbReference>
<dbReference type="Pfam" id="PF13411">
    <property type="entry name" value="MerR_1"/>
    <property type="match status" value="1"/>
</dbReference>
<dbReference type="Proteomes" id="UP000729290">
    <property type="component" value="Unassembled WGS sequence"/>
</dbReference>